<dbReference type="AlphaFoldDB" id="A0A2P5K895"/>
<proteinExistence type="predicted"/>
<gene>
    <name evidence="1" type="ORF">B0O95_112116</name>
</gene>
<name>A0A2P5K895_9BURK</name>
<sequence>MFFLRSLAEQVQRLEKKWSARRLCWRLPALSLQIVEFAR</sequence>
<keyword evidence="2" id="KW-1185">Reference proteome</keyword>
<reference evidence="1 2" key="1">
    <citation type="submission" date="2018-01" db="EMBL/GenBank/DDBJ databases">
        <title>Genomic Encyclopedia of Type Strains, Phase III (KMG-III): the genomes of soil and plant-associated and newly described type strains.</title>
        <authorList>
            <person name="Whitman W."/>
        </authorList>
    </citation>
    <scope>NUCLEOTIDE SEQUENCE [LARGE SCALE GENOMIC DNA]</scope>
    <source>
        <strain evidence="1 2">HKI456</strain>
    </source>
</reference>
<evidence type="ECO:0000313" key="2">
    <source>
        <dbReference type="Proteomes" id="UP000243096"/>
    </source>
</evidence>
<protein>
    <submittedName>
        <fullName evidence="1">Uncharacterized protein</fullName>
    </submittedName>
</protein>
<accession>A0A2P5K895</accession>
<organism evidence="1 2">
    <name type="scientific">Mycetohabitans endofungorum</name>
    <dbReference type="NCBI Taxonomy" id="417203"/>
    <lineage>
        <taxon>Bacteria</taxon>
        <taxon>Pseudomonadati</taxon>
        <taxon>Pseudomonadota</taxon>
        <taxon>Betaproteobacteria</taxon>
        <taxon>Burkholderiales</taxon>
        <taxon>Burkholderiaceae</taxon>
        <taxon>Mycetohabitans</taxon>
    </lineage>
</organism>
<dbReference type="Proteomes" id="UP000243096">
    <property type="component" value="Unassembled WGS sequence"/>
</dbReference>
<dbReference type="EMBL" id="PRDW01000012">
    <property type="protein sequence ID" value="PPB82939.1"/>
    <property type="molecule type" value="Genomic_DNA"/>
</dbReference>
<evidence type="ECO:0000313" key="1">
    <source>
        <dbReference type="EMBL" id="PPB82939.1"/>
    </source>
</evidence>
<comment type="caution">
    <text evidence="1">The sequence shown here is derived from an EMBL/GenBank/DDBJ whole genome shotgun (WGS) entry which is preliminary data.</text>
</comment>